<evidence type="ECO:0000313" key="8">
    <source>
        <dbReference type="EMBL" id="MBO8484442.1"/>
    </source>
</evidence>
<keyword evidence="4 5" id="KW-0269">Exonuclease</keyword>
<dbReference type="CDD" id="cd04489">
    <property type="entry name" value="ExoVII_LU_OBF"/>
    <property type="match status" value="1"/>
</dbReference>
<dbReference type="InterPro" id="IPR020579">
    <property type="entry name" value="Exonuc_VII_lsu_C"/>
</dbReference>
<dbReference type="Proteomes" id="UP000725002">
    <property type="component" value="Unassembled WGS sequence"/>
</dbReference>
<dbReference type="GO" id="GO:0003676">
    <property type="term" value="F:nucleic acid binding"/>
    <property type="evidence" value="ECO:0007669"/>
    <property type="project" value="InterPro"/>
</dbReference>
<evidence type="ECO:0000256" key="3">
    <source>
        <dbReference type="ARBA" id="ARBA00022801"/>
    </source>
</evidence>
<dbReference type="GO" id="GO:0005737">
    <property type="term" value="C:cytoplasm"/>
    <property type="evidence" value="ECO:0007669"/>
    <property type="project" value="UniProtKB-SubCell"/>
</dbReference>
<name>A0A940DTE4_9BACT</name>
<evidence type="ECO:0000259" key="6">
    <source>
        <dbReference type="Pfam" id="PF02601"/>
    </source>
</evidence>
<proteinExistence type="inferred from homology"/>
<dbReference type="Pfam" id="PF02601">
    <property type="entry name" value="Exonuc_VII_L"/>
    <property type="match status" value="1"/>
</dbReference>
<dbReference type="EC" id="3.1.11.6" evidence="5"/>
<evidence type="ECO:0000256" key="5">
    <source>
        <dbReference type="RuleBase" id="RU004355"/>
    </source>
</evidence>
<gene>
    <name evidence="8" type="primary">xseA</name>
    <name evidence="8" type="ORF">IAB75_10095</name>
</gene>
<dbReference type="InterPro" id="IPR025824">
    <property type="entry name" value="OB-fold_nuc-bd_dom"/>
</dbReference>
<dbReference type="AlphaFoldDB" id="A0A940DTE4"/>
<dbReference type="InterPro" id="IPR003753">
    <property type="entry name" value="Exonuc_VII_L"/>
</dbReference>
<dbReference type="NCBIfam" id="TIGR00237">
    <property type="entry name" value="xseA"/>
    <property type="match status" value="1"/>
</dbReference>
<feature type="domain" description="Exonuclease VII large subunit C-terminal" evidence="6">
    <location>
        <begin position="143"/>
        <end position="320"/>
    </location>
</feature>
<keyword evidence="2 5" id="KW-0540">Nuclease</keyword>
<dbReference type="GO" id="GO:0008855">
    <property type="term" value="F:exodeoxyribonuclease VII activity"/>
    <property type="evidence" value="ECO:0007669"/>
    <property type="project" value="UniProtKB-UniRule"/>
</dbReference>
<evidence type="ECO:0000256" key="1">
    <source>
        <dbReference type="ARBA" id="ARBA00022490"/>
    </source>
</evidence>
<accession>A0A940DTE4</accession>
<comment type="similarity">
    <text evidence="5">Belongs to the XseA family.</text>
</comment>
<comment type="caution">
    <text evidence="8">The sequence shown here is derived from an EMBL/GenBank/DDBJ whole genome shotgun (WGS) entry which is preliminary data.</text>
</comment>
<organism evidence="8 9">
    <name type="scientific">Candidatus Cryptobacteroides avicola</name>
    <dbReference type="NCBI Taxonomy" id="2840757"/>
    <lineage>
        <taxon>Bacteria</taxon>
        <taxon>Pseudomonadati</taxon>
        <taxon>Bacteroidota</taxon>
        <taxon>Bacteroidia</taxon>
        <taxon>Bacteroidales</taxon>
        <taxon>Candidatus Cryptobacteroides</taxon>
    </lineage>
</organism>
<feature type="domain" description="OB-fold nucleic acid binding" evidence="7">
    <location>
        <begin position="13"/>
        <end position="118"/>
    </location>
</feature>
<protein>
    <recommendedName>
        <fullName evidence="5">Exodeoxyribonuclease 7 large subunit</fullName>
        <ecNumber evidence="5">3.1.11.6</ecNumber>
    </recommendedName>
</protein>
<dbReference type="GO" id="GO:0009318">
    <property type="term" value="C:exodeoxyribonuclease VII complex"/>
    <property type="evidence" value="ECO:0007669"/>
    <property type="project" value="UniProtKB-UniRule"/>
</dbReference>
<sequence length="408" mass="45180">MSEYLTMEKEFITLYDLQSRLKEGVERLFPSKIWLRAEISAVKARVGGHCYMELSQSDENGIVAKAQAVVWSSKYRFIAPYFESVTGSPLREGMLVLVQVQVNFSQLYGLSLVVNDIDPAFSLGEQEKQRRLTLERLEKEGLVDMQQGLEMSGLPYMIAVISAADAAGYRDFMRHLHENEYGFVYHTDLFPALMQGADSPGSIIAAMDAVMESGREYDAVAIIRGGGARLDMACYDDYDLAAHIAQFPVPVFTAIGHDQDTHVADMVAFMSVKTPTALADEFVSAYADEDARLQSYADRLRLSASGRLYQEENRLQAIRHGVAAAFQKKIMSMENHLALLETRMRSSDPREILKKGYVLALDGAGTVLKSAAGKKKGDKVALLMADGRLDCTVDSVEPGTCGLERKIN</sequence>
<dbReference type="PANTHER" id="PTHR30008">
    <property type="entry name" value="EXODEOXYRIBONUCLEASE 7 LARGE SUBUNIT"/>
    <property type="match status" value="1"/>
</dbReference>
<keyword evidence="1" id="KW-0963">Cytoplasm</keyword>
<dbReference type="Pfam" id="PF13742">
    <property type="entry name" value="tRNA_anti_2"/>
    <property type="match status" value="1"/>
</dbReference>
<dbReference type="GO" id="GO:0006308">
    <property type="term" value="P:DNA catabolic process"/>
    <property type="evidence" value="ECO:0007669"/>
    <property type="project" value="UniProtKB-UniRule"/>
</dbReference>
<reference evidence="8" key="2">
    <citation type="journal article" date="2021" name="PeerJ">
        <title>Extensive microbial diversity within the chicken gut microbiome revealed by metagenomics and culture.</title>
        <authorList>
            <person name="Gilroy R."/>
            <person name="Ravi A."/>
            <person name="Getino M."/>
            <person name="Pursley I."/>
            <person name="Horton D.L."/>
            <person name="Alikhan N.F."/>
            <person name="Baker D."/>
            <person name="Gharbi K."/>
            <person name="Hall N."/>
            <person name="Watson M."/>
            <person name="Adriaenssens E.M."/>
            <person name="Foster-Nyarko E."/>
            <person name="Jarju S."/>
            <person name="Secka A."/>
            <person name="Antonio M."/>
            <person name="Oren A."/>
            <person name="Chaudhuri R.R."/>
            <person name="La Ragione R."/>
            <person name="Hildebrand F."/>
            <person name="Pallen M.J."/>
        </authorList>
    </citation>
    <scope>NUCLEOTIDE SEQUENCE</scope>
    <source>
        <strain evidence="8">G3-8215</strain>
    </source>
</reference>
<comment type="catalytic activity">
    <reaction evidence="5">
        <text>Exonucleolytic cleavage in either 5'- to 3'- or 3'- to 5'-direction to yield nucleoside 5'-phosphates.</text>
        <dbReference type="EC" id="3.1.11.6"/>
    </reaction>
</comment>
<reference evidence="8" key="1">
    <citation type="submission" date="2020-10" db="EMBL/GenBank/DDBJ databases">
        <authorList>
            <person name="Gilroy R."/>
        </authorList>
    </citation>
    <scope>NUCLEOTIDE SEQUENCE</scope>
    <source>
        <strain evidence="8">G3-8215</strain>
    </source>
</reference>
<evidence type="ECO:0000256" key="2">
    <source>
        <dbReference type="ARBA" id="ARBA00022722"/>
    </source>
</evidence>
<dbReference type="PANTHER" id="PTHR30008:SF0">
    <property type="entry name" value="EXODEOXYRIBONUCLEASE 7 LARGE SUBUNIT"/>
    <property type="match status" value="1"/>
</dbReference>
<evidence type="ECO:0000256" key="4">
    <source>
        <dbReference type="ARBA" id="ARBA00022839"/>
    </source>
</evidence>
<keyword evidence="3 5" id="KW-0378">Hydrolase</keyword>
<evidence type="ECO:0000259" key="7">
    <source>
        <dbReference type="Pfam" id="PF13742"/>
    </source>
</evidence>
<comment type="subcellular location">
    <subcellularLocation>
        <location evidence="5">Cytoplasm</location>
    </subcellularLocation>
</comment>
<evidence type="ECO:0000313" key="9">
    <source>
        <dbReference type="Proteomes" id="UP000725002"/>
    </source>
</evidence>
<dbReference type="EMBL" id="JADILV010000073">
    <property type="protein sequence ID" value="MBO8484442.1"/>
    <property type="molecule type" value="Genomic_DNA"/>
</dbReference>